<feature type="transmembrane region" description="Helical" evidence="6">
    <location>
        <begin position="267"/>
        <end position="286"/>
    </location>
</feature>
<protein>
    <recommendedName>
        <fullName evidence="7">TLC domain-containing protein</fullName>
    </recommendedName>
</protein>
<name>A0A8T0I8M6_CERPU</name>
<feature type="transmembrane region" description="Helical" evidence="6">
    <location>
        <begin position="227"/>
        <end position="247"/>
    </location>
</feature>
<dbReference type="PROSITE" id="PS50922">
    <property type="entry name" value="TLC"/>
    <property type="match status" value="1"/>
</dbReference>
<proteinExistence type="predicted"/>
<dbReference type="GO" id="GO:0005886">
    <property type="term" value="C:plasma membrane"/>
    <property type="evidence" value="ECO:0007669"/>
    <property type="project" value="TreeGrafter"/>
</dbReference>
<gene>
    <name evidence="8" type="ORF">KC19_4G145300</name>
</gene>
<dbReference type="GO" id="GO:0055091">
    <property type="term" value="P:phospholipid homeostasis"/>
    <property type="evidence" value="ECO:0007669"/>
    <property type="project" value="TreeGrafter"/>
</dbReference>
<comment type="subcellular location">
    <subcellularLocation>
        <location evidence="1">Membrane</location>
        <topology evidence="1">Multi-pass membrane protein</topology>
    </subcellularLocation>
</comment>
<dbReference type="Proteomes" id="UP000822688">
    <property type="component" value="Chromosome 4"/>
</dbReference>
<dbReference type="GO" id="GO:0071709">
    <property type="term" value="P:membrane assembly"/>
    <property type="evidence" value="ECO:0007669"/>
    <property type="project" value="TreeGrafter"/>
</dbReference>
<evidence type="ECO:0000256" key="5">
    <source>
        <dbReference type="PROSITE-ProRule" id="PRU00205"/>
    </source>
</evidence>
<reference evidence="8" key="1">
    <citation type="submission" date="2020-06" db="EMBL/GenBank/DDBJ databases">
        <title>WGS assembly of Ceratodon purpureus strain R40.</title>
        <authorList>
            <person name="Carey S.B."/>
            <person name="Jenkins J."/>
            <person name="Shu S."/>
            <person name="Lovell J.T."/>
            <person name="Sreedasyam A."/>
            <person name="Maumus F."/>
            <person name="Tiley G.P."/>
            <person name="Fernandez-Pozo N."/>
            <person name="Barry K."/>
            <person name="Chen C."/>
            <person name="Wang M."/>
            <person name="Lipzen A."/>
            <person name="Daum C."/>
            <person name="Saski C.A."/>
            <person name="Payton A.C."/>
            <person name="Mcbreen J.C."/>
            <person name="Conrad R.E."/>
            <person name="Kollar L.M."/>
            <person name="Olsson S."/>
            <person name="Huttunen S."/>
            <person name="Landis J.B."/>
            <person name="Wickett N.J."/>
            <person name="Johnson M.G."/>
            <person name="Rensing S.A."/>
            <person name="Grimwood J."/>
            <person name="Schmutz J."/>
            <person name="Mcdaniel S.F."/>
        </authorList>
    </citation>
    <scope>NUCLEOTIDE SEQUENCE</scope>
    <source>
        <strain evidence="8">R40</strain>
    </source>
</reference>
<evidence type="ECO:0000256" key="2">
    <source>
        <dbReference type="ARBA" id="ARBA00022692"/>
    </source>
</evidence>
<evidence type="ECO:0000259" key="7">
    <source>
        <dbReference type="PROSITE" id="PS50922"/>
    </source>
</evidence>
<evidence type="ECO:0000313" key="8">
    <source>
        <dbReference type="EMBL" id="KAG0580080.1"/>
    </source>
</evidence>
<dbReference type="InterPro" id="IPR050846">
    <property type="entry name" value="TLCD"/>
</dbReference>
<dbReference type="EMBL" id="CM026424">
    <property type="protein sequence ID" value="KAG0580080.1"/>
    <property type="molecule type" value="Genomic_DNA"/>
</dbReference>
<sequence length="297" mass="33367">MEGASEAVNGVIETKPPTGWRPDAVGVFFTALLALWAVLVALHMKDGNLRLWQVFAAAVFFEGVNKMIEVYLRWRPDITRGLTPAVAADFLNTSVSLVHSSLISLSVIVLIVKEAKISGLSNMLTHDVLYSRTWPGAYSALAISCGYFAYDQLDMIRKHLYSPKAPHLLVHHAVLLTCFTPALERDSCINYLILTLLCEVHSIFLHLRKVRKLASTTKAKGTWGNLVTWALNWIAFFSTRIFVHFWITAKLLWDASKFPSGFEWPLALTGMVGLNVLNVLLGQGLYKALRRERRRQD</sequence>
<feature type="transmembrane region" description="Helical" evidence="6">
    <location>
        <begin position="24"/>
        <end position="42"/>
    </location>
</feature>
<comment type="caution">
    <text evidence="8">The sequence shown here is derived from an EMBL/GenBank/DDBJ whole genome shotgun (WGS) entry which is preliminary data.</text>
</comment>
<dbReference type="AlphaFoldDB" id="A0A8T0I8M6"/>
<keyword evidence="3 6" id="KW-1133">Transmembrane helix</keyword>
<dbReference type="InterPro" id="IPR006634">
    <property type="entry name" value="TLC-dom"/>
</dbReference>
<feature type="transmembrane region" description="Helical" evidence="6">
    <location>
        <begin position="94"/>
        <end position="112"/>
    </location>
</feature>
<accession>A0A8T0I8M6</accession>
<evidence type="ECO:0000256" key="4">
    <source>
        <dbReference type="ARBA" id="ARBA00023136"/>
    </source>
</evidence>
<evidence type="ECO:0000313" key="9">
    <source>
        <dbReference type="Proteomes" id="UP000822688"/>
    </source>
</evidence>
<evidence type="ECO:0000256" key="3">
    <source>
        <dbReference type="ARBA" id="ARBA00022989"/>
    </source>
</evidence>
<dbReference type="PANTHER" id="PTHR13439">
    <property type="entry name" value="CT120 PROTEIN"/>
    <property type="match status" value="1"/>
</dbReference>
<dbReference type="GO" id="GO:0097035">
    <property type="term" value="P:regulation of membrane lipid distribution"/>
    <property type="evidence" value="ECO:0007669"/>
    <property type="project" value="TreeGrafter"/>
</dbReference>
<keyword evidence="9" id="KW-1185">Reference proteome</keyword>
<evidence type="ECO:0000256" key="1">
    <source>
        <dbReference type="ARBA" id="ARBA00004141"/>
    </source>
</evidence>
<feature type="domain" description="TLC" evidence="7">
    <location>
        <begin position="85"/>
        <end position="294"/>
    </location>
</feature>
<dbReference type="Pfam" id="PF03798">
    <property type="entry name" value="TRAM_LAG1_CLN8"/>
    <property type="match status" value="1"/>
</dbReference>
<dbReference type="SMART" id="SM00724">
    <property type="entry name" value="TLC"/>
    <property type="match status" value="1"/>
</dbReference>
<dbReference type="GO" id="GO:0007009">
    <property type="term" value="P:plasma membrane organization"/>
    <property type="evidence" value="ECO:0007669"/>
    <property type="project" value="TreeGrafter"/>
</dbReference>
<organism evidence="8 9">
    <name type="scientific">Ceratodon purpureus</name>
    <name type="common">Fire moss</name>
    <name type="synonym">Dicranum purpureum</name>
    <dbReference type="NCBI Taxonomy" id="3225"/>
    <lineage>
        <taxon>Eukaryota</taxon>
        <taxon>Viridiplantae</taxon>
        <taxon>Streptophyta</taxon>
        <taxon>Embryophyta</taxon>
        <taxon>Bryophyta</taxon>
        <taxon>Bryophytina</taxon>
        <taxon>Bryopsida</taxon>
        <taxon>Dicranidae</taxon>
        <taxon>Pseudoditrichales</taxon>
        <taxon>Ditrichaceae</taxon>
        <taxon>Ceratodon</taxon>
    </lineage>
</organism>
<dbReference type="PANTHER" id="PTHR13439:SF4">
    <property type="entry name" value="TLC DOMAIN-CONTAINING PROTEIN"/>
    <property type="match status" value="1"/>
</dbReference>
<keyword evidence="4 5" id="KW-0472">Membrane</keyword>
<evidence type="ECO:0000256" key="6">
    <source>
        <dbReference type="SAM" id="Phobius"/>
    </source>
</evidence>
<keyword evidence="2 5" id="KW-0812">Transmembrane</keyword>